<dbReference type="GO" id="GO:0005829">
    <property type="term" value="C:cytosol"/>
    <property type="evidence" value="ECO:0007669"/>
    <property type="project" value="TreeGrafter"/>
</dbReference>
<sequence>MSEKFQRSPSSLDDILAFESTKSARRVSTLNSIPSGRFVVLDFETTGLSPSMGARVIEVSAREVVDGRAGHEFLTFVDPGVRVPTEITLITGITTAMLHGAPASAIAMCRLASFIGSSPIVCHNAGFDRKFYEHEARNVLEGRPVRTLCTLLLARRMFPGRKSYRLGGLIEEMGISSPGRLHRASADTFVTARLFDRICADARSYCRAEHFDHDVLHQLQRVRVAGARDWLAALGNPDAKSHSKFGSTGTVAQSISAVN</sequence>
<dbReference type="KEGG" id="bvv:BHK69_06290"/>
<evidence type="ECO:0000259" key="3">
    <source>
        <dbReference type="SMART" id="SM00479"/>
    </source>
</evidence>
<dbReference type="PANTHER" id="PTHR30231">
    <property type="entry name" value="DNA POLYMERASE III SUBUNIT EPSILON"/>
    <property type="match status" value="1"/>
</dbReference>
<dbReference type="InterPro" id="IPR013520">
    <property type="entry name" value="Ribonucl_H"/>
</dbReference>
<comment type="function">
    <text evidence="1">DNA polymerase III is a complex, multichain enzyme responsible for most of the replicative synthesis in bacteria. The epsilon subunit contain the editing function and is a proofreading 3'-5' exonuclease.</text>
</comment>
<dbReference type="InterPro" id="IPR036397">
    <property type="entry name" value="RNaseH_sf"/>
</dbReference>
<dbReference type="AlphaFoldDB" id="A0A1D7TYD7"/>
<comment type="subunit">
    <text evidence="2">DNA polymerase III contains a core (composed of alpha, epsilon and theta chains) that associates with a tau subunit. This core dimerizes to form the POLIII' complex. PolIII' associates with the gamma complex (composed of gamma, delta, delta', psi and chi chains) and with the beta chain to form the complete DNA polymerase III complex.</text>
</comment>
<dbReference type="InterPro" id="IPR012337">
    <property type="entry name" value="RNaseH-like_sf"/>
</dbReference>
<dbReference type="CDD" id="cd06127">
    <property type="entry name" value="DEDDh"/>
    <property type="match status" value="1"/>
</dbReference>
<gene>
    <name evidence="4" type="ORF">BHK69_06290</name>
</gene>
<name>A0A1D7TYD7_9HYPH</name>
<evidence type="ECO:0000256" key="1">
    <source>
        <dbReference type="ARBA" id="ARBA00025483"/>
    </source>
</evidence>
<feature type="domain" description="Exonuclease" evidence="3">
    <location>
        <begin position="37"/>
        <end position="204"/>
    </location>
</feature>
<evidence type="ECO:0000313" key="5">
    <source>
        <dbReference type="Proteomes" id="UP000094969"/>
    </source>
</evidence>
<dbReference type="SUPFAM" id="SSF53098">
    <property type="entry name" value="Ribonuclease H-like"/>
    <property type="match status" value="1"/>
</dbReference>
<dbReference type="FunFam" id="3.30.420.10:FF:000045">
    <property type="entry name" value="3'-5' exonuclease DinG"/>
    <property type="match status" value="1"/>
</dbReference>
<proteinExistence type="predicted"/>
<organism evidence="4 5">
    <name type="scientific">Bosea vaviloviae</name>
    <dbReference type="NCBI Taxonomy" id="1526658"/>
    <lineage>
        <taxon>Bacteria</taxon>
        <taxon>Pseudomonadati</taxon>
        <taxon>Pseudomonadota</taxon>
        <taxon>Alphaproteobacteria</taxon>
        <taxon>Hyphomicrobiales</taxon>
        <taxon>Boseaceae</taxon>
        <taxon>Bosea</taxon>
    </lineage>
</organism>
<protein>
    <recommendedName>
        <fullName evidence="3">Exonuclease domain-containing protein</fullName>
    </recommendedName>
</protein>
<dbReference type="Pfam" id="PF00929">
    <property type="entry name" value="RNase_T"/>
    <property type="match status" value="1"/>
</dbReference>
<evidence type="ECO:0000256" key="2">
    <source>
        <dbReference type="ARBA" id="ARBA00026073"/>
    </source>
</evidence>
<dbReference type="EMBL" id="CP017147">
    <property type="protein sequence ID" value="AOO80133.1"/>
    <property type="molecule type" value="Genomic_DNA"/>
</dbReference>
<dbReference type="PANTHER" id="PTHR30231:SF37">
    <property type="entry name" value="EXODEOXYRIBONUCLEASE 10"/>
    <property type="match status" value="1"/>
</dbReference>
<dbReference type="GO" id="GO:0003676">
    <property type="term" value="F:nucleic acid binding"/>
    <property type="evidence" value="ECO:0007669"/>
    <property type="project" value="InterPro"/>
</dbReference>
<accession>A0A1D7TYD7</accession>
<dbReference type="STRING" id="1526658.BHK69_06290"/>
<dbReference type="GO" id="GO:0008408">
    <property type="term" value="F:3'-5' exonuclease activity"/>
    <property type="evidence" value="ECO:0007669"/>
    <property type="project" value="TreeGrafter"/>
</dbReference>
<dbReference type="SMART" id="SM00479">
    <property type="entry name" value="EXOIII"/>
    <property type="match status" value="1"/>
</dbReference>
<dbReference type="Proteomes" id="UP000094969">
    <property type="component" value="Chromosome"/>
</dbReference>
<evidence type="ECO:0000313" key="4">
    <source>
        <dbReference type="EMBL" id="AOO80133.1"/>
    </source>
</evidence>
<reference evidence="4 5" key="1">
    <citation type="journal article" date="2015" name="Antonie Van Leeuwenhoek">
        <title>Bosea vaviloviae sp. nov., a new species of slow-growing rhizobia isolated from nodules of the relict species Vavilovia formosa (Stev.) Fed.</title>
        <authorList>
            <person name="Safronova V.I."/>
            <person name="Kuznetsova I.G."/>
            <person name="Sazanova A.L."/>
            <person name="Kimeklis A.K."/>
            <person name="Belimov A.A."/>
            <person name="Andronov E.E."/>
            <person name="Pinaev A.G."/>
            <person name="Chizhevskaya E.P."/>
            <person name="Pukhaev A.R."/>
            <person name="Popov K.P."/>
            <person name="Willems A."/>
            <person name="Tikhonovich I.A."/>
        </authorList>
    </citation>
    <scope>NUCLEOTIDE SEQUENCE [LARGE SCALE GENOMIC DNA]</scope>
    <source>
        <strain evidence="4 5">Vaf18</strain>
    </source>
</reference>
<keyword evidence="5" id="KW-1185">Reference proteome</keyword>
<dbReference type="GO" id="GO:0045004">
    <property type="term" value="P:DNA replication proofreading"/>
    <property type="evidence" value="ECO:0007669"/>
    <property type="project" value="TreeGrafter"/>
</dbReference>
<dbReference type="Gene3D" id="3.30.420.10">
    <property type="entry name" value="Ribonuclease H-like superfamily/Ribonuclease H"/>
    <property type="match status" value="1"/>
</dbReference>